<protein>
    <submittedName>
        <fullName evidence="1">Uncharacterized protein</fullName>
    </submittedName>
</protein>
<organism evidence="1 2">
    <name type="scientific">Xylaria flabelliformis</name>
    <dbReference type="NCBI Taxonomy" id="2512241"/>
    <lineage>
        <taxon>Eukaryota</taxon>
        <taxon>Fungi</taxon>
        <taxon>Dikarya</taxon>
        <taxon>Ascomycota</taxon>
        <taxon>Pezizomycotina</taxon>
        <taxon>Sordariomycetes</taxon>
        <taxon>Xylariomycetidae</taxon>
        <taxon>Xylariales</taxon>
        <taxon>Xylariaceae</taxon>
        <taxon>Xylaria</taxon>
    </lineage>
</organism>
<dbReference type="Proteomes" id="UP000319160">
    <property type="component" value="Unassembled WGS sequence"/>
</dbReference>
<sequence length="115" mass="12738">MAVSHRDECGRARCVGMANVAKRLVRLCVRPTVTTTRVQRLPIVTSKSLSGPGSQPVQSLKCPGDYKLSCFGSRPQWTIGEEKQMQIQVIVRRLNGQFTRAVGMEARSRTVIGHD</sequence>
<keyword evidence="2" id="KW-1185">Reference proteome</keyword>
<evidence type="ECO:0000313" key="2">
    <source>
        <dbReference type="Proteomes" id="UP000319160"/>
    </source>
</evidence>
<name>A0A553IDW0_9PEZI</name>
<dbReference type="AlphaFoldDB" id="A0A553IDW0"/>
<dbReference type="OrthoDB" id="10578969at2759"/>
<gene>
    <name evidence="1" type="ORF">FHL15_000466</name>
</gene>
<comment type="caution">
    <text evidence="1">The sequence shown here is derived from an EMBL/GenBank/DDBJ whole genome shotgun (WGS) entry which is preliminary data.</text>
</comment>
<dbReference type="EMBL" id="VFLP01000002">
    <property type="protein sequence ID" value="TRX98392.1"/>
    <property type="molecule type" value="Genomic_DNA"/>
</dbReference>
<proteinExistence type="predicted"/>
<accession>A0A553IDW0</accession>
<reference evidence="2" key="1">
    <citation type="submission" date="2019-06" db="EMBL/GenBank/DDBJ databases">
        <title>Draft genome sequence of the griseofulvin-producing fungus Xylaria cubensis strain G536.</title>
        <authorList>
            <person name="Mead M.E."/>
            <person name="Raja H.A."/>
            <person name="Steenwyk J.L."/>
            <person name="Knowles S.L."/>
            <person name="Oberlies N.H."/>
            <person name="Rokas A."/>
        </authorList>
    </citation>
    <scope>NUCLEOTIDE SEQUENCE [LARGE SCALE GENOMIC DNA]</scope>
    <source>
        <strain evidence="2">G536</strain>
    </source>
</reference>
<evidence type="ECO:0000313" key="1">
    <source>
        <dbReference type="EMBL" id="TRX98392.1"/>
    </source>
</evidence>